<accession>A0A1Z5HR93</accession>
<comment type="caution">
    <text evidence="1">The sequence shown here is derived from an EMBL/GenBank/DDBJ whole genome shotgun (WGS) entry which is preliminary data.</text>
</comment>
<dbReference type="Proteomes" id="UP000197032">
    <property type="component" value="Unassembled WGS sequence"/>
</dbReference>
<evidence type="ECO:0000313" key="2">
    <source>
        <dbReference type="Proteomes" id="UP000197032"/>
    </source>
</evidence>
<dbReference type="PANTHER" id="PTHR30348:SF13">
    <property type="entry name" value="UPF0759 PROTEIN YUNF"/>
    <property type="match status" value="1"/>
</dbReference>
<organism evidence="1 2">
    <name type="scientific">Calderihabitans maritimus</name>
    <dbReference type="NCBI Taxonomy" id="1246530"/>
    <lineage>
        <taxon>Bacteria</taxon>
        <taxon>Bacillati</taxon>
        <taxon>Bacillota</taxon>
        <taxon>Clostridia</taxon>
        <taxon>Neomoorellales</taxon>
        <taxon>Calderihabitantaceae</taxon>
        <taxon>Calderihabitans</taxon>
    </lineage>
</organism>
<dbReference type="EMBL" id="BDGJ01000043">
    <property type="protein sequence ID" value="GAW92049.1"/>
    <property type="molecule type" value="Genomic_DNA"/>
</dbReference>
<sequence>MLFIGTAGYSYDDWIGPFYPPSIKQREMLPFYAREFSFTEVNSTFYRIPTKYMLYHMQEKTPPGFQFVIKAPKELTHEREDNQKSFRQFREALEPLIENKKLGCILAQFPYSFHCNKSNQDYLKKFREGLEELPVVVEFRHRGWIKKEVFNLMVEQQLGYVCVDQPQLGNLIPPVVWVTAPIGYVRFHGRNREKWWRYDYPHERYDYLYSEAELREWIPRIKKLFHKTSKTFISMNNHYQGKAITNARMLRRMLEETKVIPPDAKPFDKKESDRG</sequence>
<dbReference type="InterPro" id="IPR002763">
    <property type="entry name" value="DUF72"/>
</dbReference>
<evidence type="ECO:0000313" key="1">
    <source>
        <dbReference type="EMBL" id="GAW92049.1"/>
    </source>
</evidence>
<dbReference type="Pfam" id="PF01904">
    <property type="entry name" value="DUF72"/>
    <property type="match status" value="1"/>
</dbReference>
<dbReference type="RefSeq" id="WP_088553487.1">
    <property type="nucleotide sequence ID" value="NZ_BDGJ01000043.1"/>
</dbReference>
<keyword evidence="2" id="KW-1185">Reference proteome</keyword>
<dbReference type="Gene3D" id="3.20.20.410">
    <property type="entry name" value="Protein of unknown function UPF0759"/>
    <property type="match status" value="1"/>
</dbReference>
<name>A0A1Z5HR93_9FIRM</name>
<reference evidence="2" key="1">
    <citation type="journal article" date="2017" name="Appl. Environ. Microbiol.">
        <title>Genomic analysis of Calderihabitans maritimus KKC1, a thermophilic hydrogenogenic carboxydotrophic bacterium isolated from marine sediment.</title>
        <authorList>
            <person name="Omae K."/>
            <person name="Yoneda Y."/>
            <person name="Fukuyama Y."/>
            <person name="Yoshida T."/>
            <person name="Sako Y."/>
        </authorList>
    </citation>
    <scope>NUCLEOTIDE SEQUENCE [LARGE SCALE GENOMIC DNA]</scope>
    <source>
        <strain evidence="2">KKC1</strain>
    </source>
</reference>
<protein>
    <recommendedName>
        <fullName evidence="3">DUF72 domain-containing protein</fullName>
    </recommendedName>
</protein>
<dbReference type="InterPro" id="IPR036520">
    <property type="entry name" value="UPF0759_sf"/>
</dbReference>
<dbReference type="PANTHER" id="PTHR30348">
    <property type="entry name" value="UNCHARACTERIZED PROTEIN YECE"/>
    <property type="match status" value="1"/>
</dbReference>
<dbReference type="OrthoDB" id="9780310at2"/>
<proteinExistence type="predicted"/>
<dbReference type="AlphaFoldDB" id="A0A1Z5HR93"/>
<gene>
    <name evidence="1" type="ORF">KKC1_12090</name>
</gene>
<evidence type="ECO:0008006" key="3">
    <source>
        <dbReference type="Google" id="ProtNLM"/>
    </source>
</evidence>
<dbReference type="SUPFAM" id="SSF117396">
    <property type="entry name" value="TM1631-like"/>
    <property type="match status" value="1"/>
</dbReference>